<proteinExistence type="predicted"/>
<dbReference type="EMBL" id="CAUYUJ010018615">
    <property type="protein sequence ID" value="CAK0885016.1"/>
    <property type="molecule type" value="Genomic_DNA"/>
</dbReference>
<organism evidence="2 3">
    <name type="scientific">Prorocentrum cordatum</name>
    <dbReference type="NCBI Taxonomy" id="2364126"/>
    <lineage>
        <taxon>Eukaryota</taxon>
        <taxon>Sar</taxon>
        <taxon>Alveolata</taxon>
        <taxon>Dinophyceae</taxon>
        <taxon>Prorocentrales</taxon>
        <taxon>Prorocentraceae</taxon>
        <taxon>Prorocentrum</taxon>
    </lineage>
</organism>
<gene>
    <name evidence="2" type="ORF">PCOR1329_LOCUS66751</name>
</gene>
<feature type="region of interest" description="Disordered" evidence="1">
    <location>
        <begin position="1"/>
        <end position="23"/>
    </location>
</feature>
<comment type="caution">
    <text evidence="2">The sequence shown here is derived from an EMBL/GenBank/DDBJ whole genome shotgun (WGS) entry which is preliminary data.</text>
</comment>
<sequence>MSAAGCRGDALGLRQKGAPTTDDAATKATFKEGLAAGSVEWGAMSTVDTLMSLPKWAVNTVDSLASLEDGAADTMTVLPKWEANTVDNLDPLEEDAVTMLPKLESNADWFAPFGAEASEVQSEETSDDWQRWLKRREARRSRLAPGRAARAAQFGSQGHVSFCSRLCSSDCRHGQ</sequence>
<evidence type="ECO:0000313" key="3">
    <source>
        <dbReference type="Proteomes" id="UP001189429"/>
    </source>
</evidence>
<evidence type="ECO:0000313" key="2">
    <source>
        <dbReference type="EMBL" id="CAK0885016.1"/>
    </source>
</evidence>
<reference evidence="2" key="1">
    <citation type="submission" date="2023-10" db="EMBL/GenBank/DDBJ databases">
        <authorList>
            <person name="Chen Y."/>
            <person name="Shah S."/>
            <person name="Dougan E. K."/>
            <person name="Thang M."/>
            <person name="Chan C."/>
        </authorList>
    </citation>
    <scope>NUCLEOTIDE SEQUENCE [LARGE SCALE GENOMIC DNA]</scope>
</reference>
<evidence type="ECO:0000256" key="1">
    <source>
        <dbReference type="SAM" id="MobiDB-lite"/>
    </source>
</evidence>
<protein>
    <submittedName>
        <fullName evidence="2">Uncharacterized protein</fullName>
    </submittedName>
</protein>
<keyword evidence="3" id="KW-1185">Reference proteome</keyword>
<name>A0ABN9WF48_9DINO</name>
<accession>A0ABN9WF48</accession>
<dbReference type="Proteomes" id="UP001189429">
    <property type="component" value="Unassembled WGS sequence"/>
</dbReference>